<organism evidence="9 12">
    <name type="scientific">Actinopolyspora erythraea</name>
    <dbReference type="NCBI Taxonomy" id="414996"/>
    <lineage>
        <taxon>Bacteria</taxon>
        <taxon>Bacillati</taxon>
        <taxon>Actinomycetota</taxon>
        <taxon>Actinomycetes</taxon>
        <taxon>Actinopolysporales</taxon>
        <taxon>Actinopolysporaceae</taxon>
        <taxon>Actinopolyspora</taxon>
    </lineage>
</organism>
<feature type="binding site" evidence="7">
    <location>
        <position position="244"/>
    </location>
    <ligand>
        <name>5-hydroxyisourate</name>
        <dbReference type="ChEBI" id="CHEBI:18072"/>
    </ligand>
</feature>
<dbReference type="PIRSF" id="PIRSF000241">
    <property type="entry name" value="Urate_oxidase"/>
    <property type="match status" value="1"/>
</dbReference>
<accession>A0A099D7P7</accession>
<dbReference type="EMBL" id="CP022752">
    <property type="protein sequence ID" value="ASU80102.1"/>
    <property type="molecule type" value="Genomic_DNA"/>
</dbReference>
<reference evidence="9 12" key="2">
    <citation type="submission" date="2017-08" db="EMBL/GenBank/DDBJ databases">
        <title>The complete genome sequence of moderately halophilic actinomycete Actinopolyspora erythraea YIM 90600, the producer of novel erythromycin, novel actinopolysporins A-C and tubercidin.</title>
        <authorList>
            <person name="Yin M."/>
            <person name="Tang S."/>
        </authorList>
    </citation>
    <scope>NUCLEOTIDE SEQUENCE [LARGE SCALE GENOMIC DNA]</scope>
    <source>
        <strain evidence="9 12">YIM 90600</strain>
    </source>
</reference>
<dbReference type="AlphaFoldDB" id="A0A099D7P7"/>
<feature type="binding site" evidence="7">
    <location>
        <position position="58"/>
    </location>
    <ligand>
        <name>urate</name>
        <dbReference type="ChEBI" id="CHEBI:17775"/>
    </ligand>
</feature>
<feature type="binding site" evidence="7">
    <location>
        <position position="218"/>
    </location>
    <ligand>
        <name>5-hydroxyisourate</name>
        <dbReference type="ChEBI" id="CHEBI:18072"/>
    </ligand>
</feature>
<dbReference type="PRINTS" id="PR00093">
    <property type="entry name" value="URICASE"/>
</dbReference>
<dbReference type="InterPro" id="IPR019842">
    <property type="entry name" value="Uricase_CS"/>
</dbReference>
<dbReference type="RefSeq" id="WP_043570541.1">
    <property type="nucleotide sequence ID" value="NZ_CP022752.1"/>
</dbReference>
<feature type="binding site" evidence="7">
    <location>
        <position position="244"/>
    </location>
    <ligand>
        <name>urate</name>
        <dbReference type="ChEBI" id="CHEBI:17775"/>
    </ligand>
</feature>
<dbReference type="InterPro" id="IPR002042">
    <property type="entry name" value="Uricase"/>
</dbReference>
<dbReference type="Proteomes" id="UP000029737">
    <property type="component" value="Unassembled WGS sequence"/>
</dbReference>
<feature type="binding site" evidence="7">
    <location>
        <position position="57"/>
    </location>
    <ligand>
        <name>urate</name>
        <dbReference type="ChEBI" id="CHEBI:17775"/>
    </ligand>
</feature>
<comment type="similarity">
    <text evidence="2 5 8">Belongs to the uricase family.</text>
</comment>
<dbReference type="GO" id="GO:0019628">
    <property type="term" value="P:urate catabolic process"/>
    <property type="evidence" value="ECO:0007669"/>
    <property type="project" value="UniProtKB-UniPathway"/>
</dbReference>
<keyword evidence="11" id="KW-1185">Reference proteome</keyword>
<evidence type="ECO:0000313" key="9">
    <source>
        <dbReference type="EMBL" id="ASU80102.1"/>
    </source>
</evidence>
<evidence type="ECO:0000313" key="12">
    <source>
        <dbReference type="Proteomes" id="UP000215043"/>
    </source>
</evidence>
<dbReference type="GO" id="GO:0004846">
    <property type="term" value="F:urate oxidase activity"/>
    <property type="evidence" value="ECO:0007669"/>
    <property type="project" value="UniProtKB-EC"/>
</dbReference>
<sequence length="296" mass="33486">MGIVMGPNQYGKSECRIVTINRDSSRHTIKDLNVSTALRGDFDETHYTGDNAKVLPTDTQKNTVYALAKEQSVGEIEDFATRLGRHFIDTQEPVKGARILVEEYAWERIPVSGTGHDHSFARSSDEKRTTAVTIDGSETHVVSGLKDLVVLKSTGSEFWGYPKDRFTTLAETDDRILATAVTARWRYLHTDVDWAKSFESVRETMLETFATTHSYALQQSLYEMGKAVLEKHPEVAEVRMSLPNKHHFLVDMQQFGLENNNEVFFAADRPYGLIEGTVSRDDVEEAPKAWYSLPEF</sequence>
<dbReference type="PROSITE" id="PS00366">
    <property type="entry name" value="URICASE"/>
    <property type="match status" value="1"/>
</dbReference>
<feature type="active site" description="Charge relay system" evidence="6">
    <location>
        <position position="12"/>
    </location>
</feature>
<evidence type="ECO:0000256" key="4">
    <source>
        <dbReference type="ARBA" id="ARBA00023002"/>
    </source>
</evidence>
<dbReference type="Proteomes" id="UP000215043">
    <property type="component" value="Chromosome"/>
</dbReference>
<keyword evidence="4 5" id="KW-0560">Oxidoreductase</keyword>
<feature type="binding site" evidence="7">
    <location>
        <position position="244"/>
    </location>
    <ligand>
        <name>O2</name>
        <dbReference type="ChEBI" id="CHEBI:15379"/>
    </ligand>
</feature>
<feature type="binding site" evidence="7">
    <location>
        <position position="175"/>
    </location>
    <ligand>
        <name>5-hydroxyisourate</name>
        <dbReference type="ChEBI" id="CHEBI:18072"/>
    </ligand>
</feature>
<comment type="catalytic activity">
    <reaction evidence="5 8">
        <text>urate + O2 + H2O = 5-hydroxyisourate + H2O2</text>
        <dbReference type="Rhea" id="RHEA:21368"/>
        <dbReference type="ChEBI" id="CHEBI:15377"/>
        <dbReference type="ChEBI" id="CHEBI:15379"/>
        <dbReference type="ChEBI" id="CHEBI:16240"/>
        <dbReference type="ChEBI" id="CHEBI:17775"/>
        <dbReference type="ChEBI" id="CHEBI:18072"/>
        <dbReference type="EC" id="1.7.3.3"/>
    </reaction>
</comment>
<keyword evidence="3 5" id="KW-0659">Purine metabolism</keyword>
<evidence type="ECO:0000256" key="7">
    <source>
        <dbReference type="PIRSR" id="PIRSR000241-2"/>
    </source>
</evidence>
<dbReference type="EMBL" id="JPMV01000012">
    <property type="protein sequence ID" value="KGI82168.1"/>
    <property type="molecule type" value="Genomic_DNA"/>
</dbReference>
<feature type="binding site" evidence="7">
    <location>
        <position position="57"/>
    </location>
    <ligand>
        <name>5-hydroxyisourate</name>
        <dbReference type="ChEBI" id="CHEBI:18072"/>
    </ligand>
</feature>
<feature type="binding site" evidence="7">
    <location>
        <position position="158"/>
    </location>
    <ligand>
        <name>5-hydroxyisourate</name>
        <dbReference type="ChEBI" id="CHEBI:18072"/>
    </ligand>
</feature>
<feature type="binding site" evidence="7">
    <location>
        <position position="175"/>
    </location>
    <ligand>
        <name>urate</name>
        <dbReference type="ChEBI" id="CHEBI:17775"/>
    </ligand>
</feature>
<dbReference type="SUPFAM" id="SSF55620">
    <property type="entry name" value="Tetrahydrobiopterin biosynthesis enzymes-like"/>
    <property type="match status" value="2"/>
</dbReference>
<dbReference type="PANTHER" id="PTHR42874:SF1">
    <property type="entry name" value="URICASE"/>
    <property type="match status" value="1"/>
</dbReference>
<dbReference type="Gene3D" id="3.10.270.10">
    <property type="entry name" value="Urate Oxidase"/>
    <property type="match status" value="1"/>
</dbReference>
<dbReference type="NCBIfam" id="TIGR03383">
    <property type="entry name" value="urate_oxi"/>
    <property type="match status" value="1"/>
</dbReference>
<dbReference type="HOGENOM" id="CLU_048151_1_0_11"/>
<name>A0A099D7P7_9ACTN</name>
<reference evidence="10 11" key="1">
    <citation type="journal article" date="2014" name="PLoS ONE">
        <title>Identification and Characterization of a New Erythromycin Biosynthetic Gene Cluster in Actinopolyspora erythraea YIM90600, a Novel Erythronolide-Producing Halophilic Actinomycete Isolated from Salt Field.</title>
        <authorList>
            <person name="Chen D."/>
            <person name="Feng J."/>
            <person name="Huang L."/>
            <person name="Zhang Q."/>
            <person name="Wu J."/>
            <person name="Zhu X."/>
            <person name="Duan Y."/>
            <person name="Xu Z."/>
        </authorList>
    </citation>
    <scope>NUCLEOTIDE SEQUENCE [LARGE SCALE GENOMIC DNA]</scope>
    <source>
        <strain evidence="10 11">YIM90600</strain>
    </source>
</reference>
<dbReference type="GO" id="GO:0006144">
    <property type="term" value="P:purine nucleobase metabolic process"/>
    <property type="evidence" value="ECO:0007669"/>
    <property type="project" value="UniProtKB-KW"/>
</dbReference>
<feature type="active site" description="Charge relay system" evidence="6">
    <location>
        <position position="57"/>
    </location>
</feature>
<feature type="binding site" evidence="7">
    <location>
        <position position="158"/>
    </location>
    <ligand>
        <name>urate</name>
        <dbReference type="ChEBI" id="CHEBI:17775"/>
    </ligand>
</feature>
<evidence type="ECO:0000256" key="2">
    <source>
        <dbReference type="ARBA" id="ARBA00009760"/>
    </source>
</evidence>
<feature type="binding site" evidence="7">
    <location>
        <position position="218"/>
    </location>
    <ligand>
        <name>urate</name>
        <dbReference type="ChEBI" id="CHEBI:17775"/>
    </ligand>
</feature>
<evidence type="ECO:0000256" key="3">
    <source>
        <dbReference type="ARBA" id="ARBA00022631"/>
    </source>
</evidence>
<dbReference type="PANTHER" id="PTHR42874">
    <property type="entry name" value="URICASE"/>
    <property type="match status" value="1"/>
</dbReference>
<protein>
    <recommendedName>
        <fullName evidence="5 8">Uricase</fullName>
        <ecNumber evidence="5 8">1.7.3.3</ecNumber>
    </recommendedName>
    <alternativeName>
        <fullName evidence="5">Urate oxidase</fullName>
    </alternativeName>
</protein>
<dbReference type="UniPathway" id="UPA00394">
    <property type="reaction ID" value="UER00650"/>
</dbReference>
<evidence type="ECO:0000313" key="11">
    <source>
        <dbReference type="Proteomes" id="UP000029737"/>
    </source>
</evidence>
<comment type="function">
    <text evidence="5 8">Catalyzes the oxidation of uric acid to 5-hydroxyisourate, which is further processed to form (S)-allantoin.</text>
</comment>
<feature type="active site" description="Charge relay system" evidence="6">
    <location>
        <position position="246"/>
    </location>
</feature>
<feature type="binding site" evidence="7">
    <location>
        <position position="57"/>
    </location>
    <ligand>
        <name>O2</name>
        <dbReference type="ChEBI" id="CHEBI:15379"/>
    </ligand>
</feature>
<proteinExistence type="inferred from homology"/>
<evidence type="ECO:0000256" key="1">
    <source>
        <dbReference type="ARBA" id="ARBA00004831"/>
    </source>
</evidence>
<gene>
    <name evidence="9" type="primary">pucL</name>
    <name evidence="9" type="ORF">CDG81_19595</name>
    <name evidence="10" type="ORF">IL38_05295</name>
</gene>
<dbReference type="EC" id="1.7.3.3" evidence="5 8"/>
<evidence type="ECO:0000256" key="6">
    <source>
        <dbReference type="PIRSR" id="PIRSR000241-1"/>
    </source>
</evidence>
<dbReference type="OrthoDB" id="9809009at2"/>
<dbReference type="eggNOG" id="COG3648">
    <property type="taxonomic scope" value="Bacteria"/>
</dbReference>
<evidence type="ECO:0000313" key="10">
    <source>
        <dbReference type="EMBL" id="KGI82168.1"/>
    </source>
</evidence>
<comment type="pathway">
    <text evidence="1 5">Purine metabolism; urate degradation; (S)-allantoin from urate: step 1/3.</text>
</comment>
<evidence type="ECO:0000256" key="8">
    <source>
        <dbReference type="RuleBase" id="RU004455"/>
    </source>
</evidence>
<dbReference type="KEGG" id="aey:CDG81_19595"/>
<dbReference type="Pfam" id="PF01014">
    <property type="entry name" value="Uricase"/>
    <property type="match status" value="2"/>
</dbReference>
<evidence type="ECO:0000256" key="5">
    <source>
        <dbReference type="PIRNR" id="PIRNR000241"/>
    </source>
</evidence>